<evidence type="ECO:0000256" key="7">
    <source>
        <dbReference type="ARBA" id="ARBA00022833"/>
    </source>
</evidence>
<dbReference type="Pfam" id="PF01411">
    <property type="entry name" value="tRNA-synt_2c"/>
    <property type="match status" value="1"/>
</dbReference>
<evidence type="ECO:0000256" key="2">
    <source>
        <dbReference type="ARBA" id="ARBA00022490"/>
    </source>
</evidence>
<dbReference type="GO" id="GO:0002161">
    <property type="term" value="F:aminoacyl-tRNA deacylase activity"/>
    <property type="evidence" value="ECO:0007669"/>
    <property type="project" value="TreeGrafter"/>
</dbReference>
<dbReference type="Gene3D" id="3.10.310.40">
    <property type="match status" value="1"/>
</dbReference>
<dbReference type="InterPro" id="IPR012947">
    <property type="entry name" value="tRNA_SAD"/>
</dbReference>
<evidence type="ECO:0000256" key="5">
    <source>
        <dbReference type="ARBA" id="ARBA00022723"/>
    </source>
</evidence>
<dbReference type="GO" id="GO:0004813">
    <property type="term" value="F:alanine-tRNA ligase activity"/>
    <property type="evidence" value="ECO:0007669"/>
    <property type="project" value="UniProtKB-UniRule"/>
</dbReference>
<comment type="subunit">
    <text evidence="15">Monomer.</text>
</comment>
<dbReference type="Gene3D" id="2.40.30.130">
    <property type="match status" value="1"/>
</dbReference>
<dbReference type="InterPro" id="IPR003156">
    <property type="entry name" value="DHHA1_dom"/>
</dbReference>
<dbReference type="PANTHER" id="PTHR11777:SF9">
    <property type="entry name" value="ALANINE--TRNA LIGASE, CYTOPLASMIC"/>
    <property type="match status" value="1"/>
</dbReference>
<dbReference type="InterPro" id="IPR018165">
    <property type="entry name" value="Ala-tRNA-synth_IIc_core"/>
</dbReference>
<dbReference type="InterPro" id="IPR018164">
    <property type="entry name" value="Ala-tRNA-synth_IIc_N"/>
</dbReference>
<dbReference type="PROSITE" id="PS50860">
    <property type="entry name" value="AA_TRNA_LIGASE_II_ALA"/>
    <property type="match status" value="1"/>
</dbReference>
<evidence type="ECO:0000256" key="10">
    <source>
        <dbReference type="ARBA" id="ARBA00022917"/>
    </source>
</evidence>
<dbReference type="GeneID" id="96002642"/>
<dbReference type="GO" id="GO:0008270">
    <property type="term" value="F:zinc ion binding"/>
    <property type="evidence" value="ECO:0007669"/>
    <property type="project" value="UniProtKB-UniRule"/>
</dbReference>
<dbReference type="InterPro" id="IPR023033">
    <property type="entry name" value="Ala_tRNA_ligase_euk/bac"/>
</dbReference>
<dbReference type="EC" id="6.1.1.7" evidence="15"/>
<feature type="binding site" evidence="15">
    <location>
        <position position="608"/>
    </location>
    <ligand>
        <name>Zn(2+)</name>
        <dbReference type="ChEBI" id="CHEBI:29105"/>
    </ligand>
</feature>
<protein>
    <recommendedName>
        <fullName evidence="15">Alanine--tRNA ligase</fullName>
        <ecNumber evidence="15">6.1.1.7</ecNumber>
    </recommendedName>
    <alternativeName>
        <fullName evidence="15">Alanyl-tRNA synthetase</fullName>
        <shortName evidence="15">AlaRS</shortName>
    </alternativeName>
</protein>
<organism evidence="17 18">
    <name type="scientific">Cladosporium halotolerans</name>
    <dbReference type="NCBI Taxonomy" id="1052096"/>
    <lineage>
        <taxon>Eukaryota</taxon>
        <taxon>Fungi</taxon>
        <taxon>Dikarya</taxon>
        <taxon>Ascomycota</taxon>
        <taxon>Pezizomycotina</taxon>
        <taxon>Dothideomycetes</taxon>
        <taxon>Dothideomycetidae</taxon>
        <taxon>Cladosporiales</taxon>
        <taxon>Cladosporiaceae</taxon>
        <taxon>Cladosporium</taxon>
    </lineage>
</organism>
<keyword evidence="2 15" id="KW-0963">Cytoplasm</keyword>
<dbReference type="NCBIfam" id="TIGR00344">
    <property type="entry name" value="alaS"/>
    <property type="match status" value="1"/>
</dbReference>
<dbReference type="Pfam" id="PF26023">
    <property type="entry name" value="ALA1"/>
    <property type="match status" value="1"/>
</dbReference>
<dbReference type="Gene3D" id="3.30.930.10">
    <property type="entry name" value="Bira Bifunctional Protein, Domain 2"/>
    <property type="match status" value="1"/>
</dbReference>
<evidence type="ECO:0000259" key="16">
    <source>
        <dbReference type="PROSITE" id="PS50860"/>
    </source>
</evidence>
<evidence type="ECO:0000313" key="18">
    <source>
        <dbReference type="Proteomes" id="UP000803884"/>
    </source>
</evidence>
<keyword evidence="11 15" id="KW-0496">Mitochondrion</keyword>
<comment type="cofactor">
    <cofactor evidence="15">
        <name>Zn(2+)</name>
        <dbReference type="ChEBI" id="CHEBI:29105"/>
    </cofactor>
    <text evidence="15">Binds 1 zinc ion per subunit.</text>
</comment>
<dbReference type="SUPFAM" id="SSF101353">
    <property type="entry name" value="Putative anticodon-binding domain of alanyl-tRNA synthetase (AlaRS)"/>
    <property type="match status" value="1"/>
</dbReference>
<dbReference type="InterPro" id="IPR018162">
    <property type="entry name" value="Ala-tRNA-ligase_IIc_anticod-bd"/>
</dbReference>
<feature type="binding site" evidence="15">
    <location>
        <position position="723"/>
    </location>
    <ligand>
        <name>Zn(2+)</name>
        <dbReference type="ChEBI" id="CHEBI:29105"/>
    </ligand>
</feature>
<feature type="binding site" evidence="15">
    <location>
        <position position="727"/>
    </location>
    <ligand>
        <name>Zn(2+)</name>
        <dbReference type="ChEBI" id="CHEBI:29105"/>
    </ligand>
</feature>
<keyword evidence="3 15" id="KW-0820">tRNA-binding</keyword>
<dbReference type="RefSeq" id="XP_069233201.1">
    <property type="nucleotide sequence ID" value="XM_069369804.1"/>
</dbReference>
<dbReference type="InterPro" id="IPR009000">
    <property type="entry name" value="Transl_B-barrel_sf"/>
</dbReference>
<dbReference type="SMART" id="SM00863">
    <property type="entry name" value="tRNA_SAD"/>
    <property type="match status" value="1"/>
</dbReference>
<evidence type="ECO:0000313" key="17">
    <source>
        <dbReference type="EMBL" id="KAL1590096.1"/>
    </source>
</evidence>
<proteinExistence type="inferred from homology"/>
<feature type="binding site" evidence="15">
    <location>
        <position position="604"/>
    </location>
    <ligand>
        <name>Zn(2+)</name>
        <dbReference type="ChEBI" id="CHEBI:29105"/>
    </ligand>
</feature>
<dbReference type="GO" id="GO:0070143">
    <property type="term" value="P:mitochondrial alanyl-tRNA aminoacylation"/>
    <property type="evidence" value="ECO:0007669"/>
    <property type="project" value="UniProtKB-UniRule"/>
</dbReference>
<dbReference type="InterPro" id="IPR045864">
    <property type="entry name" value="aa-tRNA-synth_II/BPL/LPL"/>
</dbReference>
<dbReference type="InterPro" id="IPR059090">
    <property type="entry name" value="ALA1_helical"/>
</dbReference>
<dbReference type="PRINTS" id="PR00980">
    <property type="entry name" value="TRNASYNTHALA"/>
</dbReference>
<dbReference type="Pfam" id="PF02272">
    <property type="entry name" value="DHHA1"/>
    <property type="match status" value="1"/>
</dbReference>
<dbReference type="GO" id="GO:0005524">
    <property type="term" value="F:ATP binding"/>
    <property type="evidence" value="ECO:0007669"/>
    <property type="project" value="UniProtKB-UniRule"/>
</dbReference>
<keyword evidence="7 15" id="KW-0862">Zinc</keyword>
<dbReference type="InterPro" id="IPR050058">
    <property type="entry name" value="Ala-tRNA_ligase"/>
</dbReference>
<sequence length="958" mass="106343">MASTTDSEPQWTAPKVRAAFLDYFKQNGHTFVPSSSVVPLSDPTLLFTNAGMNQYKPIFLGTVDPESDFAKLKRAVNSQKCIRAGGKHNDLDDVGKDSYHHTFFEMMGNWSFGDYFKKEAITHSWELLTKVYGLEPDRIYVTYFEGKAEAGLEPDLEAKECWKAVGVADDHILPGNMKDNFWEMGDQGPCGPCSELHYDRIGGRNAAHLVNMDDPNVLEIWNNVFIQYNREPDSSLKPLPNKHIDTGLGFERLVSVLQNKLSNYDTDVFSPLFKRIQEITGARDYRGGFGDEDPDGVDTAYRVVADHVRLLTFAIADGGIPNNAGRGYVVRRVLRRGARYARKYFNTEIGTFFAKIVPTLVEQMGEMFPEIRRKEADIKDILNEEEVSFAKTLDRGEAMFEKYAKDAKAHERTELSGADVWRLYDTYGFPVDLTKLMAEERGLTINDEAVAEAQEKAREASKGEKKAQAELVKLNVHDINALEKMDDVPKTDDSPKFQKDNIKGAIKAIFQGGKFVQSTSEIEEGAQLGLILDRTNFYAEQGGQEYDTGRILIDGVSEIDIQNVQVYGGYVMHTGYMNYGTLKVGDEVLCEYDELRRQPIRNNHTGTHILNFALKETLGDDVNQRGSLVAPEKLRFDFSHKSGCSDAELQKIEDLCTSYIRQNSEVYAADVPLATAREIEGVRAVFGETYPDPVRVVSVGVPVEELLEDVKRQDWRNVSIEFCGGTHVKNTSEIKELVIIEESGIAKGIRRIIAYTGIAAHEVQRVAAEFEKSVAQLEGMSYSPEKEAKIKECQQELNKLEISALSKNKLRERVAKVVKANLDQQKAAQKIENKKVLDTVTNYFEQNKDAKHFVSTVEVSAGSKAIQEAIKTISSKQKDKSVYLVGAAADGKVVHGCHVSADAQGKGADASKWASAVAEIVGGKAGGKGATSLGQGTNADKADDGVEAARKYLEGLSL</sequence>
<keyword evidence="12 15" id="KW-0030">Aminoacyl-tRNA synthetase</keyword>
<dbReference type="InterPro" id="IPR002318">
    <property type="entry name" value="Ala-tRNA-lgiase_IIc"/>
</dbReference>
<accession>A0AB34L1P4</accession>
<dbReference type="SUPFAM" id="SSF55186">
    <property type="entry name" value="ThrRS/AlaRS common domain"/>
    <property type="match status" value="1"/>
</dbReference>
<dbReference type="SUPFAM" id="SSF55681">
    <property type="entry name" value="Class II aaRS and biotin synthetases"/>
    <property type="match status" value="1"/>
</dbReference>
<evidence type="ECO:0000256" key="14">
    <source>
        <dbReference type="ARBA" id="ARBA00055137"/>
    </source>
</evidence>
<evidence type="ECO:0000256" key="8">
    <source>
        <dbReference type="ARBA" id="ARBA00022840"/>
    </source>
</evidence>
<keyword evidence="4 15" id="KW-0436">Ligase</keyword>
<comment type="domain">
    <text evidence="15">Consists of three domains; the N-terminal catalytic domain, the editing domain and the C-terminal C-Ala domain. The editing domain removes incorrectly charged amino acids, while the C-Ala domain, along with tRNA(Ala), serves as a bridge to cooperatively bring together the editing and aminoacylation centers thus stimulating deacylation of misacylated tRNAs.</text>
</comment>
<dbReference type="Proteomes" id="UP000803884">
    <property type="component" value="Unassembled WGS sequence"/>
</dbReference>
<dbReference type="EMBL" id="JAAQHG020000003">
    <property type="protein sequence ID" value="KAL1590096.1"/>
    <property type="molecule type" value="Genomic_DNA"/>
</dbReference>
<keyword evidence="9 15" id="KW-0694">RNA-binding</keyword>
<evidence type="ECO:0000256" key="4">
    <source>
        <dbReference type="ARBA" id="ARBA00022598"/>
    </source>
</evidence>
<dbReference type="InterPro" id="IPR018163">
    <property type="entry name" value="Thr/Ala-tRNA-synth_IIc_edit"/>
</dbReference>
<dbReference type="FunFam" id="3.30.930.10:FF:000011">
    <property type="entry name" value="Alanine--tRNA ligase, cytoplasmic"/>
    <property type="match status" value="1"/>
</dbReference>
<evidence type="ECO:0000256" key="11">
    <source>
        <dbReference type="ARBA" id="ARBA00023128"/>
    </source>
</evidence>
<feature type="domain" description="Alanyl-transfer RNA synthetases family profile" evidence="16">
    <location>
        <begin position="11"/>
        <end position="766"/>
    </location>
</feature>
<dbReference type="GO" id="GO:0000049">
    <property type="term" value="F:tRNA binding"/>
    <property type="evidence" value="ECO:0007669"/>
    <property type="project" value="UniProtKB-KW"/>
</dbReference>
<comment type="catalytic activity">
    <reaction evidence="13 15">
        <text>tRNA(Ala) + L-alanine + ATP = L-alanyl-tRNA(Ala) + AMP + diphosphate</text>
        <dbReference type="Rhea" id="RHEA:12540"/>
        <dbReference type="Rhea" id="RHEA-COMP:9657"/>
        <dbReference type="Rhea" id="RHEA-COMP:9923"/>
        <dbReference type="ChEBI" id="CHEBI:30616"/>
        <dbReference type="ChEBI" id="CHEBI:33019"/>
        <dbReference type="ChEBI" id="CHEBI:57972"/>
        <dbReference type="ChEBI" id="CHEBI:78442"/>
        <dbReference type="ChEBI" id="CHEBI:78497"/>
        <dbReference type="ChEBI" id="CHEBI:456215"/>
        <dbReference type="EC" id="6.1.1.7"/>
    </reaction>
</comment>
<evidence type="ECO:0000256" key="1">
    <source>
        <dbReference type="ARBA" id="ARBA00008429"/>
    </source>
</evidence>
<comment type="function">
    <text evidence="14 15">Catalyzes the attachment of alanine to tRNA(Ala) in a two-step reaction: alanine is first activated by ATP to form Ala-AMP and then transferred to the acceptor end of tRNA(Ala). Also edits incorrectly charged tRNA(Ala) via its editing domain.</text>
</comment>
<dbReference type="GO" id="GO:0005739">
    <property type="term" value="C:mitochondrion"/>
    <property type="evidence" value="ECO:0007669"/>
    <property type="project" value="UniProtKB-SubCell"/>
</dbReference>
<evidence type="ECO:0000256" key="9">
    <source>
        <dbReference type="ARBA" id="ARBA00022884"/>
    </source>
</evidence>
<evidence type="ECO:0000256" key="6">
    <source>
        <dbReference type="ARBA" id="ARBA00022741"/>
    </source>
</evidence>
<evidence type="ECO:0000256" key="3">
    <source>
        <dbReference type="ARBA" id="ARBA00022555"/>
    </source>
</evidence>
<keyword evidence="5 15" id="KW-0479">Metal-binding</keyword>
<comment type="caution">
    <text evidence="17">The sequence shown here is derived from an EMBL/GenBank/DDBJ whole genome shotgun (WGS) entry which is preliminary data.</text>
</comment>
<keyword evidence="18" id="KW-1185">Reference proteome</keyword>
<evidence type="ECO:0000256" key="13">
    <source>
        <dbReference type="ARBA" id="ARBA00048300"/>
    </source>
</evidence>
<keyword evidence="8 15" id="KW-0067">ATP-binding</keyword>
<reference evidence="17 18" key="1">
    <citation type="journal article" date="2020" name="Microbiol. Resour. Announc.">
        <title>Draft Genome Sequence of a Cladosporium Species Isolated from the Mesophotic Ascidian Didemnum maculosum.</title>
        <authorList>
            <person name="Gioti A."/>
            <person name="Siaperas R."/>
            <person name="Nikolaivits E."/>
            <person name="Le Goff G."/>
            <person name="Ouazzani J."/>
            <person name="Kotoulas G."/>
            <person name="Topakas E."/>
        </authorList>
    </citation>
    <scope>NUCLEOTIDE SEQUENCE [LARGE SCALE GENOMIC DNA]</scope>
    <source>
        <strain evidence="17 18">TM138-S3</strain>
    </source>
</reference>
<dbReference type="Pfam" id="PF07973">
    <property type="entry name" value="tRNA_SAD"/>
    <property type="match status" value="1"/>
</dbReference>
<dbReference type="FunFam" id="2.40.30.130:FF:000004">
    <property type="entry name" value="Alanine--tRNA ligase"/>
    <property type="match status" value="1"/>
</dbReference>
<dbReference type="FunFam" id="3.30.980.10:FF:000004">
    <property type="entry name" value="Alanine--tRNA ligase, cytoplasmic"/>
    <property type="match status" value="1"/>
</dbReference>
<evidence type="ECO:0000256" key="12">
    <source>
        <dbReference type="ARBA" id="ARBA00023146"/>
    </source>
</evidence>
<name>A0AB34L1P4_9PEZI</name>
<dbReference type="CDD" id="cd00673">
    <property type="entry name" value="AlaRS_core"/>
    <property type="match status" value="1"/>
</dbReference>
<dbReference type="PANTHER" id="PTHR11777">
    <property type="entry name" value="ALANYL-TRNA SYNTHETASE"/>
    <property type="match status" value="1"/>
</dbReference>
<evidence type="ECO:0000256" key="15">
    <source>
        <dbReference type="HAMAP-Rule" id="MF_03133"/>
    </source>
</evidence>
<dbReference type="Gene3D" id="3.30.980.10">
    <property type="entry name" value="Threonyl-trna Synthetase, Chain A, domain 2"/>
    <property type="match status" value="1"/>
</dbReference>
<dbReference type="FunFam" id="3.10.310.40:FF:000003">
    <property type="entry name" value="Alanine--tRNA ligase"/>
    <property type="match status" value="1"/>
</dbReference>
<comment type="subcellular location">
    <subcellularLocation>
        <location evidence="15">Mitochondrion</location>
    </subcellularLocation>
    <subcellularLocation>
        <location evidence="15">Cytoplasm</location>
    </subcellularLocation>
</comment>
<keyword evidence="6 15" id="KW-0547">Nucleotide-binding</keyword>
<keyword evidence="10 15" id="KW-0648">Protein biosynthesis</keyword>
<dbReference type="SUPFAM" id="SSF50447">
    <property type="entry name" value="Translation proteins"/>
    <property type="match status" value="1"/>
</dbReference>
<dbReference type="HAMAP" id="MF_00036_B">
    <property type="entry name" value="Ala_tRNA_synth_B"/>
    <property type="match status" value="1"/>
</dbReference>
<gene>
    <name evidence="17" type="primary">ala1</name>
    <name evidence="15" type="synonym">ALA1</name>
    <name evidence="17" type="ORF">WHR41_01198</name>
</gene>
<dbReference type="AlphaFoldDB" id="A0AB34L1P4"/>
<comment type="similarity">
    <text evidence="1">Belongs to the class-II aminoacyl-tRNA synthetase family. Alax-L subfamily.</text>
</comment>